<dbReference type="GO" id="GO:0005886">
    <property type="term" value="C:plasma membrane"/>
    <property type="evidence" value="ECO:0007669"/>
    <property type="project" value="UniProtKB-SubCell"/>
</dbReference>
<feature type="transmembrane region" description="Helical" evidence="7">
    <location>
        <begin position="16"/>
        <end position="34"/>
    </location>
</feature>
<dbReference type="InterPro" id="IPR035906">
    <property type="entry name" value="MetI-like_sf"/>
</dbReference>
<dbReference type="SUPFAM" id="SSF161098">
    <property type="entry name" value="MetI-like"/>
    <property type="match status" value="1"/>
</dbReference>
<evidence type="ECO:0000256" key="5">
    <source>
        <dbReference type="ARBA" id="ARBA00022989"/>
    </source>
</evidence>
<keyword evidence="6 7" id="KW-0472">Membrane</keyword>
<dbReference type="CDD" id="cd06261">
    <property type="entry name" value="TM_PBP2"/>
    <property type="match status" value="1"/>
</dbReference>
<proteinExistence type="inferred from homology"/>
<dbReference type="PANTHER" id="PTHR43744">
    <property type="entry name" value="ABC TRANSPORTER PERMEASE PROTEIN MG189-RELATED-RELATED"/>
    <property type="match status" value="1"/>
</dbReference>
<dbReference type="PROSITE" id="PS50928">
    <property type="entry name" value="ABC_TM1"/>
    <property type="match status" value="1"/>
</dbReference>
<evidence type="ECO:0000256" key="7">
    <source>
        <dbReference type="RuleBase" id="RU363032"/>
    </source>
</evidence>
<evidence type="ECO:0000256" key="3">
    <source>
        <dbReference type="ARBA" id="ARBA00022475"/>
    </source>
</evidence>
<feature type="transmembrane region" description="Helical" evidence="7">
    <location>
        <begin position="182"/>
        <end position="207"/>
    </location>
</feature>
<dbReference type="GO" id="GO:0055085">
    <property type="term" value="P:transmembrane transport"/>
    <property type="evidence" value="ECO:0007669"/>
    <property type="project" value="InterPro"/>
</dbReference>
<evidence type="ECO:0000313" key="9">
    <source>
        <dbReference type="EMBL" id="MDC3418350.1"/>
    </source>
</evidence>
<name>A0A9X3WH66_9BACI</name>
<reference evidence="9" key="1">
    <citation type="submission" date="2022-06" db="EMBL/GenBank/DDBJ databases">
        <title>Aquibacillus sp. a new bacterium isolated from soil saline samples.</title>
        <authorList>
            <person name="Galisteo C."/>
            <person name="De La Haba R."/>
            <person name="Sanchez-Porro C."/>
            <person name="Ventosa A."/>
        </authorList>
    </citation>
    <scope>NUCLEOTIDE SEQUENCE</scope>
    <source>
        <strain evidence="9">3ASR75-54</strain>
    </source>
</reference>
<evidence type="ECO:0000313" key="10">
    <source>
        <dbReference type="Proteomes" id="UP001145069"/>
    </source>
</evidence>
<organism evidence="9 10">
    <name type="scientific">Aquibacillus salsiterrae</name>
    <dbReference type="NCBI Taxonomy" id="2950439"/>
    <lineage>
        <taxon>Bacteria</taxon>
        <taxon>Bacillati</taxon>
        <taxon>Bacillota</taxon>
        <taxon>Bacilli</taxon>
        <taxon>Bacillales</taxon>
        <taxon>Bacillaceae</taxon>
        <taxon>Aquibacillus</taxon>
    </lineage>
</organism>
<keyword evidence="10" id="KW-1185">Reference proteome</keyword>
<dbReference type="AlphaFoldDB" id="A0A9X3WH66"/>
<dbReference type="Pfam" id="PF00528">
    <property type="entry name" value="BPD_transp_1"/>
    <property type="match status" value="1"/>
</dbReference>
<comment type="subcellular location">
    <subcellularLocation>
        <location evidence="1 7">Cell membrane</location>
        <topology evidence="1 7">Multi-pass membrane protein</topology>
    </subcellularLocation>
</comment>
<feature type="transmembrane region" description="Helical" evidence="7">
    <location>
        <begin position="76"/>
        <end position="99"/>
    </location>
</feature>
<feature type="transmembrane region" description="Helical" evidence="7">
    <location>
        <begin position="106"/>
        <end position="128"/>
    </location>
</feature>
<evidence type="ECO:0000256" key="1">
    <source>
        <dbReference type="ARBA" id="ARBA00004651"/>
    </source>
</evidence>
<keyword evidence="4 7" id="KW-0812">Transmembrane</keyword>
<feature type="domain" description="ABC transmembrane type-1" evidence="8">
    <location>
        <begin position="74"/>
        <end position="278"/>
    </location>
</feature>
<feature type="transmembrane region" description="Helical" evidence="7">
    <location>
        <begin position="257"/>
        <end position="278"/>
    </location>
</feature>
<evidence type="ECO:0000259" key="8">
    <source>
        <dbReference type="PROSITE" id="PS50928"/>
    </source>
</evidence>
<keyword evidence="5 7" id="KW-1133">Transmembrane helix</keyword>
<dbReference type="Gene3D" id="1.10.3720.10">
    <property type="entry name" value="MetI-like"/>
    <property type="match status" value="1"/>
</dbReference>
<dbReference type="InterPro" id="IPR000515">
    <property type="entry name" value="MetI-like"/>
</dbReference>
<accession>A0A9X3WH66</accession>
<dbReference type="RefSeq" id="WP_272447413.1">
    <property type="nucleotide sequence ID" value="NZ_JAMQKC010000025.1"/>
</dbReference>
<protein>
    <submittedName>
        <fullName evidence="9">Carbohydrate ABC transporter permease</fullName>
    </submittedName>
</protein>
<dbReference type="PANTHER" id="PTHR43744:SF9">
    <property type="entry name" value="POLYGALACTURONAN_RHAMNOGALACTURONAN TRANSPORT SYSTEM PERMEASE PROTEIN YTCP"/>
    <property type="match status" value="1"/>
</dbReference>
<dbReference type="Proteomes" id="UP001145069">
    <property type="component" value="Unassembled WGS sequence"/>
</dbReference>
<evidence type="ECO:0000256" key="2">
    <source>
        <dbReference type="ARBA" id="ARBA00022448"/>
    </source>
</evidence>
<dbReference type="EMBL" id="JAMQKC010000025">
    <property type="protein sequence ID" value="MDC3418350.1"/>
    <property type="molecule type" value="Genomic_DNA"/>
</dbReference>
<evidence type="ECO:0000256" key="6">
    <source>
        <dbReference type="ARBA" id="ARBA00023136"/>
    </source>
</evidence>
<gene>
    <name evidence="9" type="ORF">NC799_15805</name>
</gene>
<comment type="similarity">
    <text evidence="7">Belongs to the binding-protein-dependent transport system permease family.</text>
</comment>
<comment type="caution">
    <text evidence="9">The sequence shown here is derived from an EMBL/GenBank/DDBJ whole genome shotgun (WGS) entry which is preliminary data.</text>
</comment>
<sequence>MVGLSKGEKIFNYCNYVFMVLLLILMLYPFWYILMGSLSDSKLAVGGGLFLIPVGFSVDAYTAILQNSAFLSSLGTTLITTIAGTAIGTFFTATTAYALSKSRLRGGVFFAFIVLFTMLFNGGLVPNYLLIKELGMMNSLWALILPNAINAFNVFVMMSFFRGIPNELEEAAKIDGANDLTIFFRIVLPLSKPVLATIGLFIAVFYWNDFFSTILYINDKDMWQLQAYLRNLIENTSMAIRGGSGTAVTAQMNVSPFTIRMASIIIATVPILIVYPFLQKHFAKGAMIGSIKG</sequence>
<keyword evidence="3" id="KW-1003">Cell membrane</keyword>
<evidence type="ECO:0000256" key="4">
    <source>
        <dbReference type="ARBA" id="ARBA00022692"/>
    </source>
</evidence>
<feature type="transmembrane region" description="Helical" evidence="7">
    <location>
        <begin position="140"/>
        <end position="161"/>
    </location>
</feature>
<keyword evidence="2 7" id="KW-0813">Transport</keyword>